<dbReference type="NCBIfam" id="NF033709">
    <property type="entry name" value="PorV_fam"/>
    <property type="match status" value="1"/>
</dbReference>
<dbReference type="Pfam" id="PF19572">
    <property type="entry name" value="PorV"/>
    <property type="match status" value="1"/>
</dbReference>
<feature type="non-terminal residue" evidence="2">
    <location>
        <position position="1"/>
    </location>
</feature>
<sequence length="308" mass="34830">DINLAYVSFYHKLDDRQTIAATLRYFSLGEIQFTDVMGFPLGTYKPNEFAVDVAYARKLSDYLALSVDGRFIYSNLTAGFSPQGTESSSGMSVAVDVGLYFQKDVNWFRNNNAQFAWGVFISNIGSKISYSKTNIRKDFIPTNLRFGSRLTLDLDRYNKVSFNIDVNKLLVPTPPIYATDTLGNPLLNPDGSYIIAKGRDPNVGVVKGMVQSWYDAPGGFKEEMQEFSFAFGAEYWYNNIFAVRAGYFYENRHKGDRQYVTLGVGLRYNVFGLDFSYLIPTVSQQNPLEKTLRFSLLFNFGNNNNSGL</sequence>
<organism evidence="2">
    <name type="scientific">hydrothermal vent metagenome</name>
    <dbReference type="NCBI Taxonomy" id="652676"/>
    <lineage>
        <taxon>unclassified sequences</taxon>
        <taxon>metagenomes</taxon>
        <taxon>ecological metagenomes</taxon>
    </lineage>
</organism>
<dbReference type="InterPro" id="IPR045741">
    <property type="entry name" value="PorV"/>
</dbReference>
<dbReference type="NCBIfam" id="NF033710">
    <property type="entry name" value="T9SS_OM_PorV"/>
    <property type="match status" value="1"/>
</dbReference>
<evidence type="ECO:0000259" key="1">
    <source>
        <dbReference type="Pfam" id="PF19572"/>
    </source>
</evidence>
<evidence type="ECO:0000313" key="2">
    <source>
        <dbReference type="EMBL" id="VAW30602.1"/>
    </source>
</evidence>
<dbReference type="EMBL" id="UOET01000543">
    <property type="protein sequence ID" value="VAW30602.1"/>
    <property type="molecule type" value="Genomic_DNA"/>
</dbReference>
<dbReference type="InterPro" id="IPR047799">
    <property type="entry name" value="T9SS_OM_PorV"/>
</dbReference>
<gene>
    <name evidence="2" type="ORF">MNBD_BACTEROID07-1236</name>
</gene>
<feature type="domain" description="Type IX secretion system protein PorV" evidence="1">
    <location>
        <begin position="1"/>
        <end position="175"/>
    </location>
</feature>
<accession>A0A3B0UW16</accession>
<proteinExistence type="predicted"/>
<reference evidence="2" key="1">
    <citation type="submission" date="2018-06" db="EMBL/GenBank/DDBJ databases">
        <authorList>
            <person name="Zhirakovskaya E."/>
        </authorList>
    </citation>
    <scope>NUCLEOTIDE SEQUENCE</scope>
</reference>
<protein>
    <recommendedName>
        <fullName evidence="1">Type IX secretion system protein PorV domain-containing protein</fullName>
    </recommendedName>
</protein>
<name>A0A3B0UW16_9ZZZZ</name>
<dbReference type="Gene3D" id="2.40.160.60">
    <property type="entry name" value="Outer membrane protein transport protein (OMPP1/FadL/TodX)"/>
    <property type="match status" value="1"/>
</dbReference>
<dbReference type="AlphaFoldDB" id="A0A3B0UW16"/>